<dbReference type="PANTHER" id="PTHR19303:SF26">
    <property type="entry name" value="TIGGER TRANSPOSABLE ELEMENT-DERIVED PROTEIN 1"/>
    <property type="match status" value="1"/>
</dbReference>
<dbReference type="Proteomes" id="UP000029965">
    <property type="component" value="Chromosome 20"/>
</dbReference>
<dbReference type="InterPro" id="IPR007889">
    <property type="entry name" value="HTH_Psq"/>
</dbReference>
<evidence type="ECO:0000259" key="4">
    <source>
        <dbReference type="PROSITE" id="PS51253"/>
    </source>
</evidence>
<dbReference type="AlphaFoldDB" id="A0A0D9S4A0"/>
<dbReference type="GeneTree" id="ENSGT00940000155163"/>
<sequence>MPFKHSSGKRSHMSFTLNQNLELTKLSEEGMSTAETGQKLGLCQVVNAKEKLLKEIKYSTAVNTCIIRKQYSLIADMKRVLVVWIEDQVSHNIPLIKAYYRVRTLTLFNSIKAERSEEAVEENFAARKCWFMKFRERSRLNNKVQGEAASAVWKLQKLSRVAKMINKGGYTKQQIFNVVQALPWKKMPFRIFTARESMSGFKESKDRLTLLLGTNANDFKLKPMLIYYSENPKALKSYAKSNFPVFYKWSQKTHLFTTWFTEHFKPTVETSAQNKRFFKILLFIGNVPGHPRALMEIYKEINVVFMPANITFILQPMDQGLRNTCSKTITVLDNDFSYGSRQNKLKIFWKGFTILDVIKNIHDLSEEVQIVTLTEAWKKMTPTLMDDLEGFKTPVKEVTEDVVETARELELEVKPDMTESLQSHDKMFLELESAPSEDVNNVEMKTKHFEYPINRVDKAAARFERIDSNFEGSSIVGKTLSNSITCYRDVFCNRKSQSMQHISLVSYFKKSPSATTTLTSQQPSILRHNLPIRKQITTLFRLMKSLA</sequence>
<dbReference type="eggNOG" id="KOG3105">
    <property type="taxonomic scope" value="Eukaryota"/>
</dbReference>
<accession>A0A0D9S4A0</accession>
<evidence type="ECO:0000256" key="2">
    <source>
        <dbReference type="ARBA" id="ARBA00023125"/>
    </source>
</evidence>
<dbReference type="InterPro" id="IPR006600">
    <property type="entry name" value="HTH_CenpB_DNA-bd_dom"/>
</dbReference>
<dbReference type="Bgee" id="ENSCSAG00000002353">
    <property type="expression patterns" value="Expressed in blood"/>
</dbReference>
<dbReference type="EMBL" id="AQIB01138774">
    <property type="status" value="NOT_ANNOTATED_CDS"/>
    <property type="molecule type" value="Genomic_DNA"/>
</dbReference>
<dbReference type="GO" id="GO:0005634">
    <property type="term" value="C:nucleus"/>
    <property type="evidence" value="ECO:0007669"/>
    <property type="project" value="UniProtKB-SubCell"/>
</dbReference>
<dbReference type="Gene3D" id="1.10.10.60">
    <property type="entry name" value="Homeodomain-like"/>
    <property type="match status" value="1"/>
</dbReference>
<reference evidence="5" key="2">
    <citation type="submission" date="2025-08" db="UniProtKB">
        <authorList>
            <consortium name="Ensembl"/>
        </authorList>
    </citation>
    <scope>IDENTIFICATION</scope>
</reference>
<dbReference type="InterPro" id="IPR004875">
    <property type="entry name" value="DDE_SF_endonuclease_dom"/>
</dbReference>
<evidence type="ECO:0000313" key="5">
    <source>
        <dbReference type="Ensembl" id="ENSCSAP00000015689.1"/>
    </source>
</evidence>
<proteinExistence type="predicted"/>
<name>A0A0D9S4A0_CHLSB</name>
<keyword evidence="6" id="KW-1185">Reference proteome</keyword>
<evidence type="ECO:0000256" key="3">
    <source>
        <dbReference type="ARBA" id="ARBA00023242"/>
    </source>
</evidence>
<dbReference type="jPOST" id="A0A0D9S4A0"/>
<organism evidence="5 6">
    <name type="scientific">Chlorocebus sabaeus</name>
    <name type="common">Green monkey</name>
    <name type="synonym">Simia sabaea</name>
    <dbReference type="NCBI Taxonomy" id="60711"/>
    <lineage>
        <taxon>Eukaryota</taxon>
        <taxon>Metazoa</taxon>
        <taxon>Chordata</taxon>
        <taxon>Craniata</taxon>
        <taxon>Vertebrata</taxon>
        <taxon>Euteleostomi</taxon>
        <taxon>Mammalia</taxon>
        <taxon>Eutheria</taxon>
        <taxon>Euarchontoglires</taxon>
        <taxon>Primates</taxon>
        <taxon>Haplorrhini</taxon>
        <taxon>Catarrhini</taxon>
        <taxon>Cercopithecidae</taxon>
        <taxon>Cercopithecinae</taxon>
        <taxon>Chlorocebus</taxon>
    </lineage>
</organism>
<dbReference type="InterPro" id="IPR050863">
    <property type="entry name" value="CenT-Element_Derived"/>
</dbReference>
<protein>
    <recommendedName>
        <fullName evidence="4">HTH CENPB-type domain-containing protein</fullName>
    </recommendedName>
</protein>
<dbReference type="GO" id="GO:0003677">
    <property type="term" value="F:DNA binding"/>
    <property type="evidence" value="ECO:0007669"/>
    <property type="project" value="UniProtKB-KW"/>
</dbReference>
<dbReference type="PANTHER" id="PTHR19303">
    <property type="entry name" value="TRANSPOSON"/>
    <property type="match status" value="1"/>
</dbReference>
<keyword evidence="3" id="KW-0539">Nucleus</keyword>
<feature type="domain" description="HTH CENPB-type" evidence="4">
    <location>
        <begin position="65"/>
        <end position="144"/>
    </location>
</feature>
<evidence type="ECO:0000313" key="6">
    <source>
        <dbReference type="Proteomes" id="UP000029965"/>
    </source>
</evidence>
<keyword evidence="2" id="KW-0238">DNA-binding</keyword>
<comment type="subcellular location">
    <subcellularLocation>
        <location evidence="1">Nucleus</location>
    </subcellularLocation>
</comment>
<dbReference type="OMA" id="DVTVKCM"/>
<dbReference type="Pfam" id="PF03184">
    <property type="entry name" value="DDE_1"/>
    <property type="match status" value="1"/>
</dbReference>
<dbReference type="PROSITE" id="PS51253">
    <property type="entry name" value="HTH_CENPB"/>
    <property type="match status" value="1"/>
</dbReference>
<reference evidence="5" key="3">
    <citation type="submission" date="2025-09" db="UniProtKB">
        <authorList>
            <consortium name="Ensembl"/>
        </authorList>
    </citation>
    <scope>IDENTIFICATION</scope>
</reference>
<dbReference type="Ensembl" id="ENSCSAT00000000367.1">
    <property type="protein sequence ID" value="ENSCSAP00000015689.1"/>
    <property type="gene ID" value="ENSCSAG00000002353.1"/>
</dbReference>
<reference evidence="5 6" key="1">
    <citation type="submission" date="2014-03" db="EMBL/GenBank/DDBJ databases">
        <authorList>
            <person name="Warren W."/>
            <person name="Wilson R.K."/>
        </authorList>
    </citation>
    <scope>NUCLEOTIDE SEQUENCE</scope>
</reference>
<evidence type="ECO:0000256" key="1">
    <source>
        <dbReference type="ARBA" id="ARBA00004123"/>
    </source>
</evidence>
<dbReference type="Pfam" id="PF04218">
    <property type="entry name" value="CENP-B_N"/>
    <property type="match status" value="1"/>
</dbReference>